<name>A0A853AE15_9PSEU</name>
<dbReference type="Proteomes" id="UP000587002">
    <property type="component" value="Unassembled WGS sequence"/>
</dbReference>
<feature type="transmembrane region" description="Helical" evidence="1">
    <location>
        <begin position="137"/>
        <end position="161"/>
    </location>
</feature>
<keyword evidence="1" id="KW-0472">Membrane</keyword>
<protein>
    <submittedName>
        <fullName evidence="2">Uncharacterized protein</fullName>
    </submittedName>
</protein>
<comment type="caution">
    <text evidence="2">The sequence shown here is derived from an EMBL/GenBank/DDBJ whole genome shotgun (WGS) entry which is preliminary data.</text>
</comment>
<evidence type="ECO:0000256" key="1">
    <source>
        <dbReference type="SAM" id="Phobius"/>
    </source>
</evidence>
<gene>
    <name evidence="2" type="ORF">HNR68_001354</name>
</gene>
<evidence type="ECO:0000313" key="3">
    <source>
        <dbReference type="Proteomes" id="UP000587002"/>
    </source>
</evidence>
<proteinExistence type="predicted"/>
<dbReference type="AlphaFoldDB" id="A0A853AE15"/>
<sequence>MTLDGKHREELQVALRLHEISGERVGEVLAEVEAHVRETGEDPVEAFGRPHECAARVAEQLDRRTGTRSTLAVAVSGLATAALVVFGSDFLLDALFSSTDVVAYTLEDTVALLVLLVLVVTGTTLAFQACTAQWGNAAFGGAAICVVALGIAAQFASGGLVDDVPPLYALPRWAAIALGSAALAGAVTLLLRAVRRGRVVYPQMS</sequence>
<evidence type="ECO:0000313" key="2">
    <source>
        <dbReference type="EMBL" id="NYI82724.1"/>
    </source>
</evidence>
<dbReference type="EMBL" id="JACCFJ010000001">
    <property type="protein sequence ID" value="NYI82724.1"/>
    <property type="molecule type" value="Genomic_DNA"/>
</dbReference>
<dbReference type="RefSeq" id="WP_179718703.1">
    <property type="nucleotide sequence ID" value="NZ_BAABFH010000001.1"/>
</dbReference>
<feature type="transmembrane region" description="Helical" evidence="1">
    <location>
        <begin position="173"/>
        <end position="194"/>
    </location>
</feature>
<organism evidence="2 3">
    <name type="scientific">Saccharopolyspora hordei</name>
    <dbReference type="NCBI Taxonomy" id="1838"/>
    <lineage>
        <taxon>Bacteria</taxon>
        <taxon>Bacillati</taxon>
        <taxon>Actinomycetota</taxon>
        <taxon>Actinomycetes</taxon>
        <taxon>Pseudonocardiales</taxon>
        <taxon>Pseudonocardiaceae</taxon>
        <taxon>Saccharopolyspora</taxon>
    </lineage>
</organism>
<feature type="transmembrane region" description="Helical" evidence="1">
    <location>
        <begin position="110"/>
        <end position="130"/>
    </location>
</feature>
<keyword evidence="3" id="KW-1185">Reference proteome</keyword>
<reference evidence="2 3" key="1">
    <citation type="submission" date="2020-07" db="EMBL/GenBank/DDBJ databases">
        <title>Sequencing the genomes of 1000 actinobacteria strains.</title>
        <authorList>
            <person name="Klenk H.-P."/>
        </authorList>
    </citation>
    <scope>NUCLEOTIDE SEQUENCE [LARGE SCALE GENOMIC DNA]</scope>
    <source>
        <strain evidence="2 3">DSM 44065</strain>
    </source>
</reference>
<accession>A0A853AE15</accession>
<keyword evidence="1" id="KW-1133">Transmembrane helix</keyword>
<keyword evidence="1" id="KW-0812">Transmembrane</keyword>
<feature type="transmembrane region" description="Helical" evidence="1">
    <location>
        <begin position="71"/>
        <end position="90"/>
    </location>
</feature>